<dbReference type="AlphaFoldDB" id="A0A3M2L2M3"/>
<dbReference type="Proteomes" id="UP000279275">
    <property type="component" value="Unassembled WGS sequence"/>
</dbReference>
<evidence type="ECO:0000256" key="1">
    <source>
        <dbReference type="ARBA" id="ARBA00006484"/>
    </source>
</evidence>
<organism evidence="3 4">
    <name type="scientific">Nocardia stercoris</name>
    <dbReference type="NCBI Taxonomy" id="2483361"/>
    <lineage>
        <taxon>Bacteria</taxon>
        <taxon>Bacillati</taxon>
        <taxon>Actinomycetota</taxon>
        <taxon>Actinomycetes</taxon>
        <taxon>Mycobacteriales</taxon>
        <taxon>Nocardiaceae</taxon>
        <taxon>Nocardia</taxon>
    </lineage>
</organism>
<evidence type="ECO:0000313" key="4">
    <source>
        <dbReference type="Proteomes" id="UP000279275"/>
    </source>
</evidence>
<name>A0A3M2L2M3_9NOCA</name>
<dbReference type="Pfam" id="PF00106">
    <property type="entry name" value="adh_short"/>
    <property type="match status" value="1"/>
</dbReference>
<keyword evidence="2" id="KW-0560">Oxidoreductase</keyword>
<dbReference type="InterPro" id="IPR036291">
    <property type="entry name" value="NAD(P)-bd_dom_sf"/>
</dbReference>
<evidence type="ECO:0000256" key="2">
    <source>
        <dbReference type="ARBA" id="ARBA00023002"/>
    </source>
</evidence>
<comment type="similarity">
    <text evidence="1">Belongs to the short-chain dehydrogenases/reductases (SDR) family.</text>
</comment>
<reference evidence="3 4" key="1">
    <citation type="submission" date="2018-10" db="EMBL/GenBank/DDBJ databases">
        <title>Isolation from cow dung.</title>
        <authorList>
            <person name="Ling L."/>
        </authorList>
    </citation>
    <scope>NUCLEOTIDE SEQUENCE [LARGE SCALE GENOMIC DNA]</scope>
    <source>
        <strain evidence="3 4">NEAU-LL90</strain>
    </source>
</reference>
<dbReference type="PANTHER" id="PTHR43669">
    <property type="entry name" value="5-KETO-D-GLUCONATE 5-REDUCTASE"/>
    <property type="match status" value="1"/>
</dbReference>
<dbReference type="SUPFAM" id="SSF51735">
    <property type="entry name" value="NAD(P)-binding Rossmann-fold domains"/>
    <property type="match status" value="1"/>
</dbReference>
<dbReference type="EMBL" id="RFFH01000011">
    <property type="protein sequence ID" value="RMI30065.1"/>
    <property type="molecule type" value="Genomic_DNA"/>
</dbReference>
<accession>A0A3M2L2M3</accession>
<dbReference type="Gene3D" id="3.40.50.720">
    <property type="entry name" value="NAD(P)-binding Rossmann-like Domain"/>
    <property type="match status" value="1"/>
</dbReference>
<dbReference type="InterPro" id="IPR002347">
    <property type="entry name" value="SDR_fam"/>
</dbReference>
<protein>
    <submittedName>
        <fullName evidence="3">SDR family oxidoreductase</fullName>
    </submittedName>
</protein>
<proteinExistence type="inferred from homology"/>
<dbReference type="GO" id="GO:0016491">
    <property type="term" value="F:oxidoreductase activity"/>
    <property type="evidence" value="ECO:0007669"/>
    <property type="project" value="UniProtKB-KW"/>
</dbReference>
<dbReference type="RefSeq" id="WP_122190138.1">
    <property type="nucleotide sequence ID" value="NZ_RFFH01000011.1"/>
</dbReference>
<dbReference type="PANTHER" id="PTHR43669:SF3">
    <property type="entry name" value="ALCOHOL DEHYDROGENASE, PUTATIVE (AFU_ORTHOLOGUE AFUA_3G03445)-RELATED"/>
    <property type="match status" value="1"/>
</dbReference>
<evidence type="ECO:0000313" key="3">
    <source>
        <dbReference type="EMBL" id="RMI30065.1"/>
    </source>
</evidence>
<dbReference type="CDD" id="cd05233">
    <property type="entry name" value="SDR_c"/>
    <property type="match status" value="1"/>
</dbReference>
<dbReference type="OrthoDB" id="7211155at2"/>
<keyword evidence="4" id="KW-1185">Reference proteome</keyword>
<comment type="caution">
    <text evidence="3">The sequence shown here is derived from an EMBL/GenBank/DDBJ whole genome shotgun (WGS) entry which is preliminary data.</text>
</comment>
<gene>
    <name evidence="3" type="ORF">EBN03_22800</name>
</gene>
<sequence>MSESSTRTMLVVGAGRGLGRGTAAALAATGAPVVAVARTATDLAELAATEPTVRAEVADATETQVAADLLDRYDPEVLVLVAGADPVIAPLHEHTWESFSTNWHSDVRIAFTWLGAALRRPLRPGSRIVVVSSGAALHGSPASGGYAGAKATQRFLADYTREESRRAGLGLIVTTVLPTMTPHGAVGRSGIRAYAARGGKTEEQFVAGLGDLLTPETAGSAVVQLVRADPASVAPAYLLGAAGLKELP</sequence>